<gene>
    <name evidence="1" type="ORF">KPL71_020771</name>
</gene>
<sequence length="988" mass="111833">MVEDVLSLIVEGQTACEVWLSIEEQMLPATKEQESWLKDSLYSLKKGNTKLEEFLKKFKSLCDNLTAIGKPISDEDKVFQLARSLGPKRSLVLEEGEETKEEVETVVVEEVLCKMICGITRQISCPYTPQQNGVAERKHRHISETALTLMFQAQIPLTLWVEAFMTATYLINLMPLSTVSMKSPYEKLFKKAPDYKQLRIFGCRCFPYLRDYNKNKFDKKSLPCVFLGYSPIHKGYRCLDPDTKYVYISRHVKFDESVFPFAELSPLMNLQEKLNNEEFPSSEENNLMQDNLMPSNSSSLLPRCCLESCERPTIVENMDISKVVMTPNLPSGAEKGNSRGNNSSEDTGENVSNTSKEIVIQPIAMPTQPQNLIEITNHDFPDISNRLSIELPIQPVNALSQTKATTNNHPVTSTETITNTHPMVTRHKLKNNPSLALQTSITTEPKTLKSALKYPQWVTAMNEELQALNQNNTWTLVPRPKNANIIGSKWVYRIKYTDTGAIERFKARLVAKGFTPVPGIDYEETFSPVIKHATIRLVLALAVNLNWSMKQLDVRNAFLHGHLNETVYMEQPPGFINPKLPSHVCKLNKSLYGLKQAPRAWFDCLCRALLNLGFQNSKADTSLFILHFESNIVLLLVYVDDVIITGNNSKIIQHIIHTLSSQFALKDLGSLHYFLGIEIKKFKQGIFLSQAKYARDLLNKTKMQDSTAVATPMAVKEVPRFDEAQPVNATEYRQIVGSLQYLTFTRPDITHAVNKVCQKFQQPTKADLRAVKRILQYLKGTLNFGLCYFKQSSLTLYGFSDSDWAGCPLTRRSTSGFCIYLGSNCISWSSKKQTTVARSSAEAEYRCMASTAVELTWLTYIFKEIGINLIKPPVLICDNISALHMSKNPVFHARTKHIELDYHFVREKVTSGLLNTRYIPSSQQTADLFTKPLSKALFSKFRHKLGIHPVAIPSLKGADKNQFQINNNQDNDSKAIMNSTKGRNKFSS</sequence>
<evidence type="ECO:0000313" key="2">
    <source>
        <dbReference type="Proteomes" id="UP000829398"/>
    </source>
</evidence>
<comment type="caution">
    <text evidence="1">The sequence shown here is derived from an EMBL/GenBank/DDBJ whole genome shotgun (WGS) entry which is preliminary data.</text>
</comment>
<accession>A0ACB8JB25</accession>
<dbReference type="Proteomes" id="UP000829398">
    <property type="component" value="Chromosome 7"/>
</dbReference>
<proteinExistence type="predicted"/>
<evidence type="ECO:0000313" key="1">
    <source>
        <dbReference type="EMBL" id="KAH9714739.1"/>
    </source>
</evidence>
<keyword evidence="2" id="KW-1185">Reference proteome</keyword>
<protein>
    <submittedName>
        <fullName evidence="1">Retrovirus-related pol polyprotein from transposon RE1</fullName>
    </submittedName>
</protein>
<name>A0ACB8JB25_CITSI</name>
<reference evidence="2" key="1">
    <citation type="journal article" date="2023" name="Hortic. Res.">
        <title>A chromosome-level phased genome enabling allele-level studies in sweet orange: a case study on citrus Huanglongbing tolerance.</title>
        <authorList>
            <person name="Wu B."/>
            <person name="Yu Q."/>
            <person name="Deng Z."/>
            <person name="Duan Y."/>
            <person name="Luo F."/>
            <person name="Gmitter F. Jr."/>
        </authorList>
    </citation>
    <scope>NUCLEOTIDE SEQUENCE [LARGE SCALE GENOMIC DNA]</scope>
    <source>
        <strain evidence="2">cv. Valencia</strain>
    </source>
</reference>
<organism evidence="1 2">
    <name type="scientific">Citrus sinensis</name>
    <name type="common">Sweet orange</name>
    <name type="synonym">Citrus aurantium var. sinensis</name>
    <dbReference type="NCBI Taxonomy" id="2711"/>
    <lineage>
        <taxon>Eukaryota</taxon>
        <taxon>Viridiplantae</taxon>
        <taxon>Streptophyta</taxon>
        <taxon>Embryophyta</taxon>
        <taxon>Tracheophyta</taxon>
        <taxon>Spermatophyta</taxon>
        <taxon>Magnoliopsida</taxon>
        <taxon>eudicotyledons</taxon>
        <taxon>Gunneridae</taxon>
        <taxon>Pentapetalae</taxon>
        <taxon>rosids</taxon>
        <taxon>malvids</taxon>
        <taxon>Sapindales</taxon>
        <taxon>Rutaceae</taxon>
        <taxon>Aurantioideae</taxon>
        <taxon>Citrus</taxon>
    </lineage>
</organism>
<dbReference type="EMBL" id="CM039176">
    <property type="protein sequence ID" value="KAH9714739.1"/>
    <property type="molecule type" value="Genomic_DNA"/>
</dbReference>